<dbReference type="GO" id="GO:0005829">
    <property type="term" value="C:cytosol"/>
    <property type="evidence" value="ECO:0007669"/>
    <property type="project" value="TreeGrafter"/>
</dbReference>
<dbReference type="Proteomes" id="UP000239340">
    <property type="component" value="Chromosome"/>
</dbReference>
<dbReference type="SUPFAM" id="SSF52218">
    <property type="entry name" value="Flavoproteins"/>
    <property type="match status" value="1"/>
</dbReference>
<proteinExistence type="inferred from homology"/>
<dbReference type="InterPro" id="IPR051545">
    <property type="entry name" value="NAD(P)H_dehydrogenase_qn"/>
</dbReference>
<evidence type="ECO:0000313" key="4">
    <source>
        <dbReference type="EMBL" id="AUX74893.1"/>
    </source>
</evidence>
<dbReference type="Gene3D" id="3.40.50.360">
    <property type="match status" value="1"/>
</dbReference>
<dbReference type="EMBL" id="CP024307">
    <property type="protein sequence ID" value="AUX74893.1"/>
    <property type="molecule type" value="Genomic_DNA"/>
</dbReference>
<dbReference type="GO" id="GO:0003955">
    <property type="term" value="F:NAD(P)H dehydrogenase (quinone) activity"/>
    <property type="evidence" value="ECO:0007669"/>
    <property type="project" value="TreeGrafter"/>
</dbReference>
<keyword evidence="2" id="KW-0560">Oxidoreductase</keyword>
<dbReference type="InterPro" id="IPR003680">
    <property type="entry name" value="Flavodoxin_fold"/>
</dbReference>
<comment type="similarity">
    <text evidence="1">Belongs to the NAD(P)H dehydrogenase (quinone) family.</text>
</comment>
<evidence type="ECO:0000259" key="3">
    <source>
        <dbReference type="Pfam" id="PF02525"/>
    </source>
</evidence>
<sequence length="196" mass="22253">MRILMVLAHPLEDSFAASVARAAKETLESRGNTVDLLDLYREGFDPCLSAAERASYFSQRYDASEVAGWIGRLQAADGLMLVFPQWWFNFPAILKGFFDRVFAPGVAFDHDLAGGCIIPRLTNIKLFCALTTTGSPWWVVHLYMGNPVRRLLKRGIAAFCSKDVRFRMVSLHDMDRATEAKRKRHIERVRALMSRI</sequence>
<dbReference type="Pfam" id="PF02525">
    <property type="entry name" value="Flavodoxin_2"/>
    <property type="match status" value="1"/>
</dbReference>
<evidence type="ECO:0000313" key="5">
    <source>
        <dbReference type="Proteomes" id="UP000239340"/>
    </source>
</evidence>
<organism evidence="4 5">
    <name type="scientific">Rhizobium fredii</name>
    <name type="common">Sinorhizobium fredii</name>
    <dbReference type="NCBI Taxonomy" id="380"/>
    <lineage>
        <taxon>Bacteria</taxon>
        <taxon>Pseudomonadati</taxon>
        <taxon>Pseudomonadota</taxon>
        <taxon>Alphaproteobacteria</taxon>
        <taxon>Hyphomicrobiales</taxon>
        <taxon>Rhizobiaceae</taxon>
        <taxon>Sinorhizobium/Ensifer group</taxon>
        <taxon>Sinorhizobium</taxon>
    </lineage>
</organism>
<accession>A0A2L0H0A8</accession>
<dbReference type="AlphaFoldDB" id="A0A2L0H0A8"/>
<evidence type="ECO:0000256" key="2">
    <source>
        <dbReference type="ARBA" id="ARBA00023002"/>
    </source>
</evidence>
<dbReference type="PANTHER" id="PTHR10204:SF34">
    <property type="entry name" value="NAD(P)H DEHYDROGENASE [QUINONE] 1 ISOFORM 1"/>
    <property type="match status" value="1"/>
</dbReference>
<protein>
    <submittedName>
        <fullName evidence="4">Flavodoxin-like protein</fullName>
    </submittedName>
</protein>
<dbReference type="InterPro" id="IPR029039">
    <property type="entry name" value="Flavoprotein-like_sf"/>
</dbReference>
<feature type="domain" description="Flavodoxin-like fold" evidence="3">
    <location>
        <begin position="1"/>
        <end position="191"/>
    </location>
</feature>
<dbReference type="PANTHER" id="PTHR10204">
    <property type="entry name" value="NAD P H OXIDOREDUCTASE-RELATED"/>
    <property type="match status" value="1"/>
</dbReference>
<dbReference type="RefSeq" id="WP_097525480.1">
    <property type="nucleotide sequence ID" value="NZ_CP024307.1"/>
</dbReference>
<reference evidence="4 5" key="1">
    <citation type="submission" date="2017-10" db="EMBL/GenBank/DDBJ databases">
        <title>Analysis of the genome sequences of Rhizobium populations associated to common bean (phaseolus vulgaris).</title>
        <authorList>
            <person name="Bustos P."/>
            <person name="Santamaria R.I."/>
            <person name="Miranda-Sanchez F."/>
            <person name="Perez-Carrascal O."/>
            <person name="Juarez S."/>
            <person name="Lozano L."/>
            <person name="Martinez-Flores I."/>
            <person name="Vinuesa P."/>
            <person name="Martinez-Romero E."/>
            <person name="Cevallos M.A."/>
            <person name="Romero D."/>
            <person name="Davila G."/>
            <person name="Gonzalez V."/>
        </authorList>
    </citation>
    <scope>NUCLEOTIDE SEQUENCE [LARGE SCALE GENOMIC DNA]</scope>
    <source>
        <strain evidence="4 5">NXT3</strain>
    </source>
</reference>
<evidence type="ECO:0000256" key="1">
    <source>
        <dbReference type="ARBA" id="ARBA00006252"/>
    </source>
</evidence>
<gene>
    <name evidence="4" type="ORF">NXT3_CH00283</name>
</gene>
<name>A0A2L0H0A8_RHIFR</name>